<dbReference type="EMBL" id="FTOM01000005">
    <property type="protein sequence ID" value="SIS80372.1"/>
    <property type="molecule type" value="Genomic_DNA"/>
</dbReference>
<evidence type="ECO:0000256" key="6">
    <source>
        <dbReference type="ARBA" id="ARBA00022475"/>
    </source>
</evidence>
<gene>
    <name evidence="13" type="ORF">SAMN05421795_105110</name>
</gene>
<dbReference type="GO" id="GO:0017004">
    <property type="term" value="P:cytochrome complex assembly"/>
    <property type="evidence" value="ECO:0007669"/>
    <property type="project" value="UniProtKB-KW"/>
</dbReference>
<evidence type="ECO:0000313" key="13">
    <source>
        <dbReference type="EMBL" id="SIS80372.1"/>
    </source>
</evidence>
<organism evidence="13 14">
    <name type="scientific">Phaeovulum vinaykumarii</name>
    <dbReference type="NCBI Taxonomy" id="407234"/>
    <lineage>
        <taxon>Bacteria</taxon>
        <taxon>Pseudomonadati</taxon>
        <taxon>Pseudomonadota</taxon>
        <taxon>Alphaproteobacteria</taxon>
        <taxon>Rhodobacterales</taxon>
        <taxon>Paracoccaceae</taxon>
        <taxon>Phaeovulum</taxon>
    </lineage>
</organism>
<evidence type="ECO:0000256" key="9">
    <source>
        <dbReference type="ARBA" id="ARBA00022748"/>
    </source>
</evidence>
<dbReference type="GO" id="GO:0005886">
    <property type="term" value="C:plasma membrane"/>
    <property type="evidence" value="ECO:0007669"/>
    <property type="project" value="UniProtKB-SubCell"/>
</dbReference>
<proteinExistence type="inferred from homology"/>
<keyword evidence="6 12" id="KW-1003">Cell membrane</keyword>
<reference evidence="14" key="1">
    <citation type="submission" date="2017-01" db="EMBL/GenBank/DDBJ databases">
        <authorList>
            <person name="Varghese N."/>
            <person name="Submissions S."/>
        </authorList>
    </citation>
    <scope>NUCLEOTIDE SEQUENCE [LARGE SCALE GENOMIC DNA]</scope>
    <source>
        <strain evidence="14">DSM 18714</strain>
    </source>
</reference>
<keyword evidence="9 12" id="KW-0201">Cytochrome c-type biogenesis</keyword>
<evidence type="ECO:0000256" key="12">
    <source>
        <dbReference type="RuleBase" id="RU363101"/>
    </source>
</evidence>
<comment type="similarity">
    <text evidence="3 12">Belongs to the CcmD/CycX/HelD family.</text>
</comment>
<sequence length="60" mass="6448">MFPELGKYGAVVMTAYGATLVLLAWIVVASLWRGARVRRALAAMEARARGAKQEGEPDNG</sequence>
<protein>
    <recommendedName>
        <fullName evidence="4 12">Heme exporter protein D</fullName>
    </recommendedName>
</protein>
<evidence type="ECO:0000256" key="3">
    <source>
        <dbReference type="ARBA" id="ARBA00008741"/>
    </source>
</evidence>
<dbReference type="GO" id="GO:0015886">
    <property type="term" value="P:heme transport"/>
    <property type="evidence" value="ECO:0007669"/>
    <property type="project" value="InterPro"/>
</dbReference>
<evidence type="ECO:0000313" key="14">
    <source>
        <dbReference type="Proteomes" id="UP000186098"/>
    </source>
</evidence>
<accession>A0A1N7M2V0</accession>
<keyword evidence="7 12" id="KW-0997">Cell inner membrane</keyword>
<keyword evidence="10 12" id="KW-1133">Transmembrane helix</keyword>
<dbReference type="STRING" id="407234.SAMN05421795_105110"/>
<evidence type="ECO:0000256" key="10">
    <source>
        <dbReference type="ARBA" id="ARBA00022989"/>
    </source>
</evidence>
<evidence type="ECO:0000256" key="7">
    <source>
        <dbReference type="ARBA" id="ARBA00022519"/>
    </source>
</evidence>
<evidence type="ECO:0000256" key="11">
    <source>
        <dbReference type="ARBA" id="ARBA00023136"/>
    </source>
</evidence>
<evidence type="ECO:0000256" key="4">
    <source>
        <dbReference type="ARBA" id="ARBA00016461"/>
    </source>
</evidence>
<comment type="subcellular location">
    <subcellularLocation>
        <location evidence="2 12">Cell inner membrane</location>
        <topology evidence="2 12">Single-pass membrane protein</topology>
    </subcellularLocation>
</comment>
<evidence type="ECO:0000256" key="2">
    <source>
        <dbReference type="ARBA" id="ARBA00004377"/>
    </source>
</evidence>
<keyword evidence="5 12" id="KW-0813">Transport</keyword>
<evidence type="ECO:0000256" key="5">
    <source>
        <dbReference type="ARBA" id="ARBA00022448"/>
    </source>
</evidence>
<comment type="function">
    <text evidence="1 12">Required for the export of heme to the periplasm for the biogenesis of c-type cytochromes.</text>
</comment>
<feature type="transmembrane region" description="Helical" evidence="12">
    <location>
        <begin position="12"/>
        <end position="32"/>
    </location>
</feature>
<keyword evidence="14" id="KW-1185">Reference proteome</keyword>
<dbReference type="AlphaFoldDB" id="A0A1N7M2V0"/>
<dbReference type="RefSeq" id="WP_076366131.1">
    <property type="nucleotide sequence ID" value="NZ_FTOM01000005.1"/>
</dbReference>
<evidence type="ECO:0000256" key="1">
    <source>
        <dbReference type="ARBA" id="ARBA00002442"/>
    </source>
</evidence>
<dbReference type="OrthoDB" id="7874534at2"/>
<name>A0A1N7M2V0_9RHOB</name>
<evidence type="ECO:0000256" key="8">
    <source>
        <dbReference type="ARBA" id="ARBA00022692"/>
    </source>
</evidence>
<dbReference type="Pfam" id="PF04995">
    <property type="entry name" value="CcmD"/>
    <property type="match status" value="1"/>
</dbReference>
<dbReference type="Proteomes" id="UP000186098">
    <property type="component" value="Unassembled WGS sequence"/>
</dbReference>
<keyword evidence="8 12" id="KW-0812">Transmembrane</keyword>
<keyword evidence="11 12" id="KW-0472">Membrane</keyword>
<dbReference type="InterPro" id="IPR007078">
    <property type="entry name" value="Haem_export_protD_CcmD"/>
</dbReference>
<dbReference type="NCBIfam" id="TIGR03141">
    <property type="entry name" value="cytochro_ccmD"/>
    <property type="match status" value="1"/>
</dbReference>